<dbReference type="Pfam" id="PF13092">
    <property type="entry name" value="CENP-L"/>
    <property type="match status" value="1"/>
</dbReference>
<dbReference type="Proteomes" id="UP001172102">
    <property type="component" value="Unassembled WGS sequence"/>
</dbReference>
<name>A0AA40A7B1_9PEZI</name>
<accession>A0AA40A7B1</accession>
<evidence type="ECO:0000313" key="2">
    <source>
        <dbReference type="Proteomes" id="UP001172102"/>
    </source>
</evidence>
<dbReference type="EMBL" id="JAUKUA010000005">
    <property type="protein sequence ID" value="KAK0710642.1"/>
    <property type="molecule type" value="Genomic_DNA"/>
</dbReference>
<organism evidence="1 2">
    <name type="scientific">Lasiosphaeris hirsuta</name>
    <dbReference type="NCBI Taxonomy" id="260670"/>
    <lineage>
        <taxon>Eukaryota</taxon>
        <taxon>Fungi</taxon>
        <taxon>Dikarya</taxon>
        <taxon>Ascomycota</taxon>
        <taxon>Pezizomycotina</taxon>
        <taxon>Sordariomycetes</taxon>
        <taxon>Sordariomycetidae</taxon>
        <taxon>Sordariales</taxon>
        <taxon>Lasiosphaeriaceae</taxon>
        <taxon>Lasiosphaeris</taxon>
    </lineage>
</organism>
<gene>
    <name evidence="1" type="ORF">B0H67DRAFT_262869</name>
</gene>
<proteinExistence type="predicted"/>
<keyword evidence="2" id="KW-1185">Reference proteome</keyword>
<dbReference type="AlphaFoldDB" id="A0AA40A7B1"/>
<sequence>MADLTSTLSVIPSANYPMFVALRSASSHRHFPSWLPKIRSDIVRTKSPYVRVLYVIRGPALDHPCERCCPSRAVLLAVRERLLLRPPLPPGFIGPAAEVLRQLLSRLHVGRSPLDAQRLQALAQRLRDTLVGDVVRGVEVGLDGEDHVMGRAHFGSM</sequence>
<dbReference type="InterPro" id="IPR025204">
    <property type="entry name" value="CENP-L"/>
</dbReference>
<comment type="caution">
    <text evidence="1">The sequence shown here is derived from an EMBL/GenBank/DDBJ whole genome shotgun (WGS) entry which is preliminary data.</text>
</comment>
<reference evidence="1" key="1">
    <citation type="submission" date="2023-06" db="EMBL/GenBank/DDBJ databases">
        <title>Genome-scale phylogeny and comparative genomics of the fungal order Sordariales.</title>
        <authorList>
            <consortium name="Lawrence Berkeley National Laboratory"/>
            <person name="Hensen N."/>
            <person name="Bonometti L."/>
            <person name="Westerberg I."/>
            <person name="Brannstrom I.O."/>
            <person name="Guillou S."/>
            <person name="Cros-Aarteil S."/>
            <person name="Calhoun S."/>
            <person name="Haridas S."/>
            <person name="Kuo A."/>
            <person name="Mondo S."/>
            <person name="Pangilinan J."/>
            <person name="Riley R."/>
            <person name="Labutti K."/>
            <person name="Andreopoulos B."/>
            <person name="Lipzen A."/>
            <person name="Chen C."/>
            <person name="Yanf M."/>
            <person name="Daum C."/>
            <person name="Ng V."/>
            <person name="Clum A."/>
            <person name="Steindorff A."/>
            <person name="Ohm R."/>
            <person name="Martin F."/>
            <person name="Silar P."/>
            <person name="Natvig D."/>
            <person name="Lalanne C."/>
            <person name="Gautier V."/>
            <person name="Ament-Velasquez S.L."/>
            <person name="Kruys A."/>
            <person name="Hutchinson M.I."/>
            <person name="Powell A.J."/>
            <person name="Barry K."/>
            <person name="Miller A.N."/>
            <person name="Grigoriev I.V."/>
            <person name="Debuchy R."/>
            <person name="Gladieux P."/>
            <person name="Thoren M.H."/>
            <person name="Johannesson H."/>
        </authorList>
    </citation>
    <scope>NUCLEOTIDE SEQUENCE</scope>
    <source>
        <strain evidence="1">SMH4607-1</strain>
    </source>
</reference>
<protein>
    <submittedName>
        <fullName evidence="1">Uncharacterized protein</fullName>
    </submittedName>
</protein>
<evidence type="ECO:0000313" key="1">
    <source>
        <dbReference type="EMBL" id="KAK0710642.1"/>
    </source>
</evidence>